<dbReference type="AlphaFoldDB" id="A0A9D7SIE9"/>
<feature type="chain" id="PRO_5039242438" description="IPT/TIG domain-containing protein" evidence="1">
    <location>
        <begin position="24"/>
        <end position="688"/>
    </location>
</feature>
<dbReference type="Proteomes" id="UP000886657">
    <property type="component" value="Unassembled WGS sequence"/>
</dbReference>
<name>A0A9D7SIE9_9BACT</name>
<protein>
    <recommendedName>
        <fullName evidence="4">IPT/TIG domain-containing protein</fullName>
    </recommendedName>
</protein>
<comment type="caution">
    <text evidence="2">The sequence shown here is derived from an EMBL/GenBank/DDBJ whole genome shotgun (WGS) entry which is preliminary data.</text>
</comment>
<evidence type="ECO:0000313" key="3">
    <source>
        <dbReference type="Proteomes" id="UP000886657"/>
    </source>
</evidence>
<organism evidence="2 3">
    <name type="scientific">Candidatus Geothrix skivensis</name>
    <dbReference type="NCBI Taxonomy" id="2954439"/>
    <lineage>
        <taxon>Bacteria</taxon>
        <taxon>Pseudomonadati</taxon>
        <taxon>Acidobacteriota</taxon>
        <taxon>Holophagae</taxon>
        <taxon>Holophagales</taxon>
        <taxon>Holophagaceae</taxon>
        <taxon>Geothrix</taxon>
    </lineage>
</organism>
<evidence type="ECO:0008006" key="4">
    <source>
        <dbReference type="Google" id="ProtNLM"/>
    </source>
</evidence>
<proteinExistence type="predicted"/>
<keyword evidence="1" id="KW-0732">Signal</keyword>
<sequence>MTGPFRLLIALGCMLLLGAPALAQPRAPLQPPKYPQSFTLLPGERTSFGFPVTRAGLVLADLQWQGGMPLTLDLTDMTGRSVVASKPMSSPARLTYSATVQDVATGILWRVGVAYPKAAFTLPATVTATIRFPEVDLAALAKAEPGLTAKLKPPAVRPNVAPAAHQASLARTLAELRQPTQQRITTYKAQAATQFAAVQKSGPPNLVSNVTLAQKPALVPTAAQQAAIAAGVSTLLEAVPAKASPGEKVVLHGKNFKAQNGLYQVAFTVRAAYVKTVPTGNPARPVDVIQMKPLVLTAAVESVTQLSTGQQELIVHMPAPPAGDATASYNGDVSLSSATGFVSNVLPFHYEAVIVPILNGVATVPGTPGQQMTLNGGLFASTDTLHLVLNDGKDSIVPSTYGSASSLKFTVPTYSARYDFDAQAYLARVVNGLTFKSQPVRFTLKGTEMDATSLSIREGAMDCPLIISGYGFEAKPAVQFQVGSMVYQGTVSQSTPYAIWAIVPKIGGVSSTTPCKVTVLNAKQTSRTPLTFTYLPTFVHEVMRFCGPPFTTDVQFGEPLTTLTPTYATGFNCGYSIFCGRPGDFVQGEAFVLGSHDTSQGFYGGKSGYDDFFARTTLRNGWKLEKVVVTLDPRSTTFGLGGIGAYLADNGIGTSSARIRIRWWGDWGCGVDYCFTAIVTGPFGTSYY</sequence>
<gene>
    <name evidence="2" type="ORF">IPP58_11565</name>
</gene>
<evidence type="ECO:0000256" key="1">
    <source>
        <dbReference type="SAM" id="SignalP"/>
    </source>
</evidence>
<evidence type="ECO:0000313" key="2">
    <source>
        <dbReference type="EMBL" id="MBK9797114.1"/>
    </source>
</evidence>
<feature type="signal peptide" evidence="1">
    <location>
        <begin position="1"/>
        <end position="23"/>
    </location>
</feature>
<accession>A0A9D7SIE9</accession>
<dbReference type="EMBL" id="JADKIO010000008">
    <property type="protein sequence ID" value="MBK9797114.1"/>
    <property type="molecule type" value="Genomic_DNA"/>
</dbReference>
<reference evidence="2" key="1">
    <citation type="submission" date="2020-10" db="EMBL/GenBank/DDBJ databases">
        <title>Connecting structure to function with the recovery of over 1000 high-quality activated sludge metagenome-assembled genomes encoding full-length rRNA genes using long-read sequencing.</title>
        <authorList>
            <person name="Singleton C.M."/>
            <person name="Petriglieri F."/>
            <person name="Kristensen J.M."/>
            <person name="Kirkegaard R.H."/>
            <person name="Michaelsen T.Y."/>
            <person name="Andersen M.H."/>
            <person name="Karst S.M."/>
            <person name="Dueholm M.S."/>
            <person name="Nielsen P.H."/>
            <person name="Albertsen M."/>
        </authorList>
    </citation>
    <scope>NUCLEOTIDE SEQUENCE</scope>
    <source>
        <strain evidence="2">Skiv_18-Q3-R9-52_MAXAC.067</strain>
    </source>
</reference>